<proteinExistence type="predicted"/>
<dbReference type="GO" id="GO:0046872">
    <property type="term" value="F:metal ion binding"/>
    <property type="evidence" value="ECO:0007669"/>
    <property type="project" value="UniProtKB-KW"/>
</dbReference>
<dbReference type="AlphaFoldDB" id="A0A1H5UGL2"/>
<organism evidence="5 6">
    <name type="scientific">Sphingobacterium lactis</name>
    <dbReference type="NCBI Taxonomy" id="797291"/>
    <lineage>
        <taxon>Bacteria</taxon>
        <taxon>Pseudomonadati</taxon>
        <taxon>Bacteroidota</taxon>
        <taxon>Sphingobacteriia</taxon>
        <taxon>Sphingobacteriales</taxon>
        <taxon>Sphingobacteriaceae</taxon>
        <taxon>Sphingobacterium</taxon>
    </lineage>
</organism>
<dbReference type="InterPro" id="IPR012292">
    <property type="entry name" value="Globin/Proto"/>
</dbReference>
<keyword evidence="3" id="KW-0479">Metal-binding</keyword>
<dbReference type="Proteomes" id="UP000236731">
    <property type="component" value="Unassembled WGS sequence"/>
</dbReference>
<dbReference type="RefSeq" id="WP_103905302.1">
    <property type="nucleotide sequence ID" value="NZ_CP049246.1"/>
</dbReference>
<name>A0A1H5UGL2_9SPHI</name>
<keyword evidence="1" id="KW-0813">Transport</keyword>
<dbReference type="CDD" id="cd08916">
    <property type="entry name" value="TrHb3_P"/>
    <property type="match status" value="1"/>
</dbReference>
<dbReference type="OrthoDB" id="25954at2"/>
<dbReference type="Pfam" id="PF01152">
    <property type="entry name" value="Bac_globin"/>
    <property type="match status" value="1"/>
</dbReference>
<keyword evidence="2" id="KW-0349">Heme</keyword>
<dbReference type="EMBL" id="FNUT01000002">
    <property type="protein sequence ID" value="SEF74184.1"/>
    <property type="molecule type" value="Genomic_DNA"/>
</dbReference>
<protein>
    <submittedName>
        <fullName evidence="5">Hemoglobin</fullName>
    </submittedName>
</protein>
<dbReference type="InterPro" id="IPR009050">
    <property type="entry name" value="Globin-like_sf"/>
</dbReference>
<evidence type="ECO:0000256" key="1">
    <source>
        <dbReference type="ARBA" id="ARBA00022448"/>
    </source>
</evidence>
<evidence type="ECO:0000256" key="3">
    <source>
        <dbReference type="ARBA" id="ARBA00022723"/>
    </source>
</evidence>
<accession>A0A1H5UGL2</accession>
<dbReference type="InterPro" id="IPR001486">
    <property type="entry name" value="Hemoglobin_trunc"/>
</dbReference>
<dbReference type="GO" id="GO:0020037">
    <property type="term" value="F:heme binding"/>
    <property type="evidence" value="ECO:0007669"/>
    <property type="project" value="InterPro"/>
</dbReference>
<evidence type="ECO:0000313" key="6">
    <source>
        <dbReference type="Proteomes" id="UP000236731"/>
    </source>
</evidence>
<sequence length="128" mass="15405">MEREDIKNLADIQILVDTFYDTIRKDQLLGPIFDGIIQDRWPEHLEKMYRFWQTVLLEEHTYYGSPFPPHAKMPIQKEHFDRWIQLFTQTVDALYTGETADRAKWQGNRMAEMFQFKIQHLNGMNNLV</sequence>
<evidence type="ECO:0000256" key="4">
    <source>
        <dbReference type="ARBA" id="ARBA00023004"/>
    </source>
</evidence>
<dbReference type="GO" id="GO:0019825">
    <property type="term" value="F:oxygen binding"/>
    <property type="evidence" value="ECO:0007669"/>
    <property type="project" value="InterPro"/>
</dbReference>
<gene>
    <name evidence="5" type="ORF">SAMN05421877_102291</name>
</gene>
<keyword evidence="6" id="KW-1185">Reference proteome</keyword>
<keyword evidence="4" id="KW-0408">Iron</keyword>
<evidence type="ECO:0000256" key="2">
    <source>
        <dbReference type="ARBA" id="ARBA00022617"/>
    </source>
</evidence>
<dbReference type="Gene3D" id="1.10.490.10">
    <property type="entry name" value="Globins"/>
    <property type="match status" value="1"/>
</dbReference>
<reference evidence="6" key="1">
    <citation type="submission" date="2016-10" db="EMBL/GenBank/DDBJ databases">
        <authorList>
            <person name="Varghese N."/>
            <person name="Submissions S."/>
        </authorList>
    </citation>
    <scope>NUCLEOTIDE SEQUENCE [LARGE SCALE GENOMIC DNA]</scope>
    <source>
        <strain evidence="6">DSM 22361</strain>
    </source>
</reference>
<dbReference type="SUPFAM" id="SSF46458">
    <property type="entry name" value="Globin-like"/>
    <property type="match status" value="1"/>
</dbReference>
<evidence type="ECO:0000313" key="5">
    <source>
        <dbReference type="EMBL" id="SEF74184.1"/>
    </source>
</evidence>